<accession>A0A1H8B086</accession>
<dbReference type="EMBL" id="FOAZ01000054">
    <property type="protein sequence ID" value="SEM76173.1"/>
    <property type="molecule type" value="Genomic_DNA"/>
</dbReference>
<gene>
    <name evidence="1" type="ORF">SAMN05414137_14418</name>
    <name evidence="2" type="ORF">SAMN05414137_15412</name>
</gene>
<evidence type="ECO:0000313" key="3">
    <source>
        <dbReference type="Proteomes" id="UP000183015"/>
    </source>
</evidence>
<evidence type="ECO:0000313" key="2">
    <source>
        <dbReference type="EMBL" id="SEM76173.1"/>
    </source>
</evidence>
<dbReference type="AlphaFoldDB" id="A0A1H8B086"/>
<dbReference type="Proteomes" id="UP000183015">
    <property type="component" value="Unassembled WGS sequence"/>
</dbReference>
<organism evidence="2 3">
    <name type="scientific">Streptacidiphilus jiangxiensis</name>
    <dbReference type="NCBI Taxonomy" id="235985"/>
    <lineage>
        <taxon>Bacteria</taxon>
        <taxon>Bacillati</taxon>
        <taxon>Actinomycetota</taxon>
        <taxon>Actinomycetes</taxon>
        <taxon>Kitasatosporales</taxon>
        <taxon>Streptomycetaceae</taxon>
        <taxon>Streptacidiphilus</taxon>
    </lineage>
</organism>
<proteinExistence type="predicted"/>
<dbReference type="OrthoDB" id="4189404at2"/>
<evidence type="ECO:0000313" key="1">
    <source>
        <dbReference type="EMBL" id="SEM69125.1"/>
    </source>
</evidence>
<protein>
    <submittedName>
        <fullName evidence="2">Uncharacterized protein</fullName>
    </submittedName>
</protein>
<dbReference type="EMBL" id="FOAZ01000044">
    <property type="protein sequence ID" value="SEM69125.1"/>
    <property type="molecule type" value="Genomic_DNA"/>
</dbReference>
<reference evidence="3" key="1">
    <citation type="submission" date="2016-10" db="EMBL/GenBank/DDBJ databases">
        <authorList>
            <person name="Varghese N."/>
        </authorList>
    </citation>
    <scope>NUCLEOTIDE SEQUENCE [LARGE SCALE GENOMIC DNA]</scope>
    <source>
        <strain evidence="3">DSM 45096 / BCRC 16803 / CGMCC 4.1857 / CIP 109030 / JCM 12277 / KCTC 19219 / NBRC 100920 / 33214</strain>
    </source>
</reference>
<name>A0A1H8B086_STRJI</name>
<dbReference type="eggNOG" id="ENOG50321K1">
    <property type="taxonomic scope" value="Bacteria"/>
</dbReference>
<reference evidence="2" key="2">
    <citation type="submission" date="2016-10" db="EMBL/GenBank/DDBJ databases">
        <authorList>
            <person name="de Groot N.N."/>
        </authorList>
    </citation>
    <scope>NUCLEOTIDE SEQUENCE [LARGE SCALE GENOMIC DNA]</scope>
    <source>
        <strain evidence="2">CGMCC 4.1857</strain>
    </source>
</reference>
<sequence>MIRAVRTGTLRGAVVLALVWDVADLVAQIAHLSVLDALPTPLLQQHPGGEHACTSARVPDTDLLVWARIELEEYEGKPLWSQALPQERLRWSVGWTGREGQRLWFKGRRTGSIAAARWNAERVAQWLLANRYRVTSPQNGERLILPG</sequence>
<dbReference type="RefSeq" id="WP_143094791.1">
    <property type="nucleotide sequence ID" value="NZ_BBPN01000060.1"/>
</dbReference>
<keyword evidence="3" id="KW-1185">Reference proteome</keyword>